<protein>
    <submittedName>
        <fullName evidence="1">Uncharacterized protein</fullName>
    </submittedName>
</protein>
<dbReference type="AlphaFoldDB" id="A0A2L2LC95"/>
<evidence type="ECO:0000313" key="1">
    <source>
        <dbReference type="EMBL" id="AVH41848.1"/>
    </source>
</evidence>
<dbReference type="EMBL" id="CP026924">
    <property type="protein sequence ID" value="AVH41848.1"/>
    <property type="molecule type" value="Genomic_DNA"/>
</dbReference>
<reference evidence="1 2" key="1">
    <citation type="submission" date="2018-02" db="EMBL/GenBank/DDBJ databases">
        <title>Complete genome sequence of Agrobacterium tumefaciens 1D1609.</title>
        <authorList>
            <person name="Cho S.-T."/>
            <person name="Haryono M."/>
            <person name="Chang H.-H."/>
            <person name="Santos M.N."/>
            <person name="Lai E.-M."/>
            <person name="Kuo C.-H."/>
        </authorList>
    </citation>
    <scope>NUCLEOTIDE SEQUENCE [LARGE SCALE GENOMIC DNA]</scope>
    <source>
        <strain evidence="1 2">1D1609</strain>
    </source>
</reference>
<name>A0A2L2LC95_AGRTU</name>
<dbReference type="Proteomes" id="UP000237717">
    <property type="component" value="Chromosome I"/>
</dbReference>
<gene>
    <name evidence="1" type="ORF">At1D1609_17940</name>
</gene>
<evidence type="ECO:0000313" key="2">
    <source>
        <dbReference type="Proteomes" id="UP000237717"/>
    </source>
</evidence>
<sequence>MILVSCPTCGNHMGELPEPSKVKQHLSPLEAKAFETLLASGIDGLNRIDLSIAIHGQKEGIEDNRLRQTAAIISDVRKRIEPYGYHIQRLRTHGDNQAYRVVPLEVTP</sequence>
<accession>A0A2L2LC95</accession>
<organism evidence="1 2">
    <name type="scientific">Agrobacterium tumefaciens</name>
    <dbReference type="NCBI Taxonomy" id="358"/>
    <lineage>
        <taxon>Bacteria</taxon>
        <taxon>Pseudomonadati</taxon>
        <taxon>Pseudomonadota</taxon>
        <taxon>Alphaproteobacteria</taxon>
        <taxon>Hyphomicrobiales</taxon>
        <taxon>Rhizobiaceae</taxon>
        <taxon>Rhizobium/Agrobacterium group</taxon>
        <taxon>Agrobacterium</taxon>
        <taxon>Agrobacterium tumefaciens complex</taxon>
    </lineage>
</organism>
<dbReference type="RefSeq" id="WP_158662902.1">
    <property type="nucleotide sequence ID" value="NZ_CP026924.1"/>
</dbReference>
<proteinExistence type="predicted"/>